<dbReference type="InterPro" id="IPR036174">
    <property type="entry name" value="Znf_Sec23_Sec24_sf"/>
</dbReference>
<sequence>MEEKSVKCPKCHTTYNKMFLMGKQGNIDTCPMCGSDMNDEEHPDWITWYYYKDPQYGDYSLWDKLPLKPEELVLIKEFKAPPESECGLDEVKRILRTYIPDAFSEIKDTNPTICCPRCGSQEYTLLNRGYSVFTGLLGSGKVKRVCNQCKKEF</sequence>
<evidence type="ECO:0000313" key="2">
    <source>
        <dbReference type="Proteomes" id="UP001154420"/>
    </source>
</evidence>
<name>A0A9X5BIW6_9FIRM</name>
<organism evidence="1 2">
    <name type="scientific">Parablautia muri</name>
    <dbReference type="NCBI Taxonomy" id="2320879"/>
    <lineage>
        <taxon>Bacteria</taxon>
        <taxon>Bacillati</taxon>
        <taxon>Bacillota</taxon>
        <taxon>Clostridia</taxon>
        <taxon>Lachnospirales</taxon>
        <taxon>Lachnospiraceae</taxon>
        <taxon>Parablautia</taxon>
    </lineage>
</organism>
<dbReference type="RefSeq" id="WP_160561498.1">
    <property type="nucleotide sequence ID" value="NZ_QZDT01000040.1"/>
</dbReference>
<dbReference type="GO" id="GO:0008270">
    <property type="term" value="F:zinc ion binding"/>
    <property type="evidence" value="ECO:0007669"/>
    <property type="project" value="InterPro"/>
</dbReference>
<dbReference type="OrthoDB" id="9812375at2"/>
<dbReference type="GO" id="GO:0006888">
    <property type="term" value="P:endoplasmic reticulum to Golgi vesicle-mediated transport"/>
    <property type="evidence" value="ECO:0007669"/>
    <property type="project" value="InterPro"/>
</dbReference>
<gene>
    <name evidence="1" type="ORF">D5281_18260</name>
</gene>
<dbReference type="SUPFAM" id="SSF82919">
    <property type="entry name" value="Zn-finger domain of Sec23/24"/>
    <property type="match status" value="1"/>
</dbReference>
<dbReference type="GO" id="GO:0006886">
    <property type="term" value="P:intracellular protein transport"/>
    <property type="evidence" value="ECO:0007669"/>
    <property type="project" value="InterPro"/>
</dbReference>
<reference evidence="1" key="1">
    <citation type="submission" date="2018-09" db="EMBL/GenBank/DDBJ databases">
        <title>Murine metabolic-syndrome-specific gut microbial biobank.</title>
        <authorList>
            <person name="Liu C."/>
        </authorList>
    </citation>
    <scope>NUCLEOTIDE SEQUENCE</scope>
    <source>
        <strain evidence="1">D42-62</strain>
    </source>
</reference>
<proteinExistence type="predicted"/>
<dbReference type="EMBL" id="QZDT01000040">
    <property type="protein sequence ID" value="NBJ94472.1"/>
    <property type="molecule type" value="Genomic_DNA"/>
</dbReference>
<accession>A0A9X5BIW6</accession>
<protein>
    <submittedName>
        <fullName evidence="1">Uncharacterized protein</fullName>
    </submittedName>
</protein>
<keyword evidence="2" id="KW-1185">Reference proteome</keyword>
<dbReference type="GO" id="GO:0030127">
    <property type="term" value="C:COPII vesicle coat"/>
    <property type="evidence" value="ECO:0007669"/>
    <property type="project" value="InterPro"/>
</dbReference>
<evidence type="ECO:0000313" key="1">
    <source>
        <dbReference type="EMBL" id="NBJ94472.1"/>
    </source>
</evidence>
<comment type="caution">
    <text evidence="1">The sequence shown here is derived from an EMBL/GenBank/DDBJ whole genome shotgun (WGS) entry which is preliminary data.</text>
</comment>
<dbReference type="AlphaFoldDB" id="A0A9X5BIW6"/>
<dbReference type="Proteomes" id="UP001154420">
    <property type="component" value="Unassembled WGS sequence"/>
</dbReference>